<comment type="caution">
    <text evidence="1">The sequence shown here is derived from an EMBL/GenBank/DDBJ whole genome shotgun (WGS) entry which is preliminary data.</text>
</comment>
<protein>
    <submittedName>
        <fullName evidence="1">Uncharacterized protein</fullName>
    </submittedName>
</protein>
<name>A0ABR0SU65_9HYPO</name>
<reference evidence="1 2" key="1">
    <citation type="submission" date="2024-01" db="EMBL/GenBank/DDBJ databases">
        <title>Complete genome of Cladobotryum mycophilum ATHUM6906.</title>
        <authorList>
            <person name="Christinaki A.C."/>
            <person name="Myridakis A.I."/>
            <person name="Kouvelis V.N."/>
        </authorList>
    </citation>
    <scope>NUCLEOTIDE SEQUENCE [LARGE SCALE GENOMIC DNA]</scope>
    <source>
        <strain evidence="1 2">ATHUM6906</strain>
    </source>
</reference>
<sequence length="47" mass="5108">MKLPIEAGRSIKKEGMENQENNAMFEARILEPLNTMDKATTGASAGL</sequence>
<keyword evidence="2" id="KW-1185">Reference proteome</keyword>
<dbReference type="Proteomes" id="UP001338125">
    <property type="component" value="Unassembled WGS sequence"/>
</dbReference>
<accession>A0ABR0SU65</accession>
<organism evidence="1 2">
    <name type="scientific">Cladobotryum mycophilum</name>
    <dbReference type="NCBI Taxonomy" id="491253"/>
    <lineage>
        <taxon>Eukaryota</taxon>
        <taxon>Fungi</taxon>
        <taxon>Dikarya</taxon>
        <taxon>Ascomycota</taxon>
        <taxon>Pezizomycotina</taxon>
        <taxon>Sordariomycetes</taxon>
        <taxon>Hypocreomycetidae</taxon>
        <taxon>Hypocreales</taxon>
        <taxon>Hypocreaceae</taxon>
        <taxon>Cladobotryum</taxon>
    </lineage>
</organism>
<dbReference type="EMBL" id="JAVFKD010000004">
    <property type="protein sequence ID" value="KAK5995271.1"/>
    <property type="molecule type" value="Genomic_DNA"/>
</dbReference>
<proteinExistence type="predicted"/>
<evidence type="ECO:0000313" key="2">
    <source>
        <dbReference type="Proteomes" id="UP001338125"/>
    </source>
</evidence>
<gene>
    <name evidence="1" type="ORF">PT974_03670</name>
</gene>
<evidence type="ECO:0000313" key="1">
    <source>
        <dbReference type="EMBL" id="KAK5995271.1"/>
    </source>
</evidence>